<organism evidence="12 13">
    <name type="scientific">Echinicola soli</name>
    <dbReference type="NCBI Taxonomy" id="2591634"/>
    <lineage>
        <taxon>Bacteria</taxon>
        <taxon>Pseudomonadati</taxon>
        <taxon>Bacteroidota</taxon>
        <taxon>Cytophagia</taxon>
        <taxon>Cytophagales</taxon>
        <taxon>Cyclobacteriaceae</taxon>
        <taxon>Echinicola</taxon>
    </lineage>
</organism>
<evidence type="ECO:0000256" key="8">
    <source>
        <dbReference type="PROSITE-ProRule" id="PRU01360"/>
    </source>
</evidence>
<keyword evidence="5 9" id="KW-0798">TonB box</keyword>
<dbReference type="NCBIfam" id="TIGR04056">
    <property type="entry name" value="OMP_RagA_SusC"/>
    <property type="match status" value="1"/>
</dbReference>
<dbReference type="Pfam" id="PF07715">
    <property type="entry name" value="Plug"/>
    <property type="match status" value="1"/>
</dbReference>
<dbReference type="EMBL" id="CP041253">
    <property type="protein sequence ID" value="QDH79701.1"/>
    <property type="molecule type" value="Genomic_DNA"/>
</dbReference>
<dbReference type="NCBIfam" id="TIGR04057">
    <property type="entry name" value="SusC_RagA_signa"/>
    <property type="match status" value="1"/>
</dbReference>
<keyword evidence="2 8" id="KW-0813">Transport</keyword>
<dbReference type="Proteomes" id="UP000316614">
    <property type="component" value="Chromosome"/>
</dbReference>
<dbReference type="InterPro" id="IPR023997">
    <property type="entry name" value="TonB-dep_OMP_SusC/RagA_CS"/>
</dbReference>
<keyword evidence="13" id="KW-1185">Reference proteome</keyword>
<evidence type="ECO:0000256" key="7">
    <source>
        <dbReference type="ARBA" id="ARBA00023237"/>
    </source>
</evidence>
<keyword evidence="6 8" id="KW-0472">Membrane</keyword>
<sequence>MGKKTEERIVGESTKIDVTLGADAKELGEVVITASGLEANKSSLGYAVQNVDTQEILDSKEPNLVNALNAKVAGVQVTSSAGTPGASSSIRIRGSVSVNKSNQPLFVVDGIPIDNSTGGGGNTAGGVTESNRAIDLNPNDIASLTVLKGAAATALYGVRAANGAIVITTKKGKAGKPVVKISTTYAVDKVNKLPKRQNIYAQGAFKDGVATYRGPETAEGDSWGPMISELEFDGDDGYFFDKGGKLVPKGTGNGVPARAYDPYSFFENGRTINLNASVSGGNETTRYYFSGGRLDQKGVIPNASFQRTSFRSNLEVDISEKLSATMSASFSNSGGFRVQQGSNINGIMLGLLRNTPTFDIGNGLSGQSAANEESTYVNPDGSQRSYRWGVYDSPYWTVNKNPTEDNVNRVIGIAGLKYEINKSLYLSYKLGIDHYSEAVISALDINLGGFGNNVGSVTQRFAGNSDVTSDLVFGFNHELVDGLTMTGLVGYNLFNSHYTQQETFGNTLAAPNFYHISNAADLTADEDISRKRIHGLYSTLDFSYNDWAFLNLTGRNDWSSALPSDNNTYQSYSVSTGIVLSEAIDIRDSFLDYLKLRASYGVIGNDAPIYSTANIYSQAESDGDGFISSVEYPSYGTNAFERGTLLANPQLTPERATTYEVGGEVRLFNGRFGLDVTYFNTQSEDVIIEVQTSATTGYLESVLNSGEILNKGWEIIGSFTPVESYDFRWDIEGNFTSMENTVEQLAEGLDRVFLAGFTSTSASLVTGMPYSTIWGDGFQRADDGRMIIGSDGWPLADPEKKALGDPNPDFTLGLRNSFEYKGIRLSALLDFRKGGDVWCGTCGIMDYFGTSQLSADERNDKIVFDGVINTGTSDNPVYVENDISVPIAQSPTASEGEFYRRRYGFGGITEMNIWDGSWMRLRELTLSYTLPDNLLDGIGLLEGAGLSVTGRNLWLKTDYPGIDPETNLTGNSNGYGLDYFNSPNTKSVSMTLNLTF</sequence>
<evidence type="ECO:0000256" key="4">
    <source>
        <dbReference type="ARBA" id="ARBA00022692"/>
    </source>
</evidence>
<name>A0A514CIP8_9BACT</name>
<dbReference type="InterPro" id="IPR012910">
    <property type="entry name" value="Plug_dom"/>
</dbReference>
<evidence type="ECO:0000256" key="3">
    <source>
        <dbReference type="ARBA" id="ARBA00022452"/>
    </source>
</evidence>
<dbReference type="InterPro" id="IPR037066">
    <property type="entry name" value="Plug_dom_sf"/>
</dbReference>
<dbReference type="OrthoDB" id="9768177at2"/>
<reference evidence="12 13" key="1">
    <citation type="submission" date="2019-06" db="EMBL/GenBank/DDBJ databases">
        <title>Echinicola alkalisoli sp. nov. isolated from saline soil.</title>
        <authorList>
            <person name="Sun J.-Q."/>
            <person name="Xu L."/>
        </authorList>
    </citation>
    <scope>NUCLEOTIDE SEQUENCE [LARGE SCALE GENOMIC DNA]</scope>
    <source>
        <strain evidence="12 13">LN3S3</strain>
    </source>
</reference>
<keyword evidence="3 8" id="KW-1134">Transmembrane beta strand</keyword>
<dbReference type="InterPro" id="IPR000531">
    <property type="entry name" value="Beta-barrel_TonB"/>
</dbReference>
<evidence type="ECO:0000259" key="10">
    <source>
        <dbReference type="Pfam" id="PF00593"/>
    </source>
</evidence>
<feature type="domain" description="TonB-dependent receptor plug" evidence="11">
    <location>
        <begin position="42"/>
        <end position="164"/>
    </location>
</feature>
<comment type="subcellular location">
    <subcellularLocation>
        <location evidence="1 8">Cell outer membrane</location>
        <topology evidence="1 8">Multi-pass membrane protein</topology>
    </subcellularLocation>
</comment>
<evidence type="ECO:0000256" key="6">
    <source>
        <dbReference type="ARBA" id="ARBA00023136"/>
    </source>
</evidence>
<dbReference type="GO" id="GO:0009279">
    <property type="term" value="C:cell outer membrane"/>
    <property type="evidence" value="ECO:0007669"/>
    <property type="project" value="UniProtKB-SubCell"/>
</dbReference>
<evidence type="ECO:0000256" key="5">
    <source>
        <dbReference type="ARBA" id="ARBA00023077"/>
    </source>
</evidence>
<dbReference type="SUPFAM" id="SSF56935">
    <property type="entry name" value="Porins"/>
    <property type="match status" value="1"/>
</dbReference>
<dbReference type="Gene3D" id="2.40.170.20">
    <property type="entry name" value="TonB-dependent receptor, beta-barrel domain"/>
    <property type="match status" value="1"/>
</dbReference>
<protein>
    <submittedName>
        <fullName evidence="12">SusC/RagA family TonB-linked outer membrane protein</fullName>
    </submittedName>
</protein>
<keyword evidence="4 8" id="KW-0812">Transmembrane</keyword>
<comment type="similarity">
    <text evidence="8 9">Belongs to the TonB-dependent receptor family.</text>
</comment>
<dbReference type="InterPro" id="IPR039426">
    <property type="entry name" value="TonB-dep_rcpt-like"/>
</dbReference>
<dbReference type="InterPro" id="IPR036942">
    <property type="entry name" value="Beta-barrel_TonB_sf"/>
</dbReference>
<evidence type="ECO:0000256" key="2">
    <source>
        <dbReference type="ARBA" id="ARBA00022448"/>
    </source>
</evidence>
<dbReference type="AlphaFoldDB" id="A0A514CIP8"/>
<dbReference type="Pfam" id="PF00593">
    <property type="entry name" value="TonB_dep_Rec_b-barrel"/>
    <property type="match status" value="1"/>
</dbReference>
<evidence type="ECO:0000256" key="9">
    <source>
        <dbReference type="RuleBase" id="RU003357"/>
    </source>
</evidence>
<evidence type="ECO:0000313" key="12">
    <source>
        <dbReference type="EMBL" id="QDH79701.1"/>
    </source>
</evidence>
<dbReference type="PROSITE" id="PS52016">
    <property type="entry name" value="TONB_DEPENDENT_REC_3"/>
    <property type="match status" value="1"/>
</dbReference>
<accession>A0A514CIP8</accession>
<evidence type="ECO:0000313" key="13">
    <source>
        <dbReference type="Proteomes" id="UP000316614"/>
    </source>
</evidence>
<evidence type="ECO:0000259" key="11">
    <source>
        <dbReference type="Pfam" id="PF07715"/>
    </source>
</evidence>
<evidence type="ECO:0000256" key="1">
    <source>
        <dbReference type="ARBA" id="ARBA00004571"/>
    </source>
</evidence>
<feature type="domain" description="TonB-dependent receptor-like beta-barrel" evidence="10">
    <location>
        <begin position="378"/>
        <end position="775"/>
    </location>
</feature>
<dbReference type="InterPro" id="IPR023996">
    <property type="entry name" value="TonB-dep_OMP_SusC/RagA"/>
</dbReference>
<dbReference type="KEGG" id="echi:FKX85_11910"/>
<dbReference type="Gene3D" id="2.170.130.10">
    <property type="entry name" value="TonB-dependent receptor, plug domain"/>
    <property type="match status" value="1"/>
</dbReference>
<gene>
    <name evidence="12" type="ORF">FKX85_11910</name>
</gene>
<keyword evidence="7 8" id="KW-0998">Cell outer membrane</keyword>
<proteinExistence type="inferred from homology"/>